<dbReference type="OrthoDB" id="9809792at2"/>
<evidence type="ECO:0000256" key="1">
    <source>
        <dbReference type="ARBA" id="ARBA00010552"/>
    </source>
</evidence>
<dbReference type="STRING" id="439228.SAMN06295920_10778"/>
<reference evidence="3" key="1">
    <citation type="submission" date="2017-02" db="EMBL/GenBank/DDBJ databases">
        <authorList>
            <person name="Varghese N."/>
            <person name="Submissions S."/>
        </authorList>
    </citation>
    <scope>NUCLEOTIDE SEQUENCE [LARGE SCALE GENOMIC DNA]</scope>
    <source>
        <strain evidence="3">UM2</strain>
    </source>
</reference>
<dbReference type="CDD" id="cd00448">
    <property type="entry name" value="YjgF_YER057c_UK114_family"/>
    <property type="match status" value="1"/>
</dbReference>
<dbReference type="Proteomes" id="UP000189818">
    <property type="component" value="Unassembled WGS sequence"/>
</dbReference>
<organism evidence="2 3">
    <name type="scientific">Rhizorhabdus histidinilytica</name>
    <dbReference type="NCBI Taxonomy" id="439228"/>
    <lineage>
        <taxon>Bacteria</taxon>
        <taxon>Pseudomonadati</taxon>
        <taxon>Pseudomonadota</taxon>
        <taxon>Alphaproteobacteria</taxon>
        <taxon>Sphingomonadales</taxon>
        <taxon>Sphingomonadaceae</taxon>
        <taxon>Rhizorhabdus</taxon>
    </lineage>
</organism>
<dbReference type="SUPFAM" id="SSF55298">
    <property type="entry name" value="YjgF-like"/>
    <property type="match status" value="1"/>
</dbReference>
<sequence>MTAQQREEINVAGAAPALSHYADAVRFGDLLFVSGVVALDATGAIIGEGDVVRQTEAIFQSLEAILAAAGAGFADVLKVTVLLIDVEHRTLINPVRQRYFGAHRPASTLIGVKALALPEILVEIEAVVGLPNR</sequence>
<protein>
    <submittedName>
        <fullName evidence="2">2-iminobutanoate/2-iminopropanoate deaminase</fullName>
    </submittedName>
</protein>
<dbReference type="GO" id="GO:0005829">
    <property type="term" value="C:cytosol"/>
    <property type="evidence" value="ECO:0007669"/>
    <property type="project" value="TreeGrafter"/>
</dbReference>
<gene>
    <name evidence="2" type="ORF">SAMN06295920_10778</name>
</gene>
<name>A0A1T5EMG1_9SPHN</name>
<dbReference type="EMBL" id="FUYM01000007">
    <property type="protein sequence ID" value="SKB85055.1"/>
    <property type="molecule type" value="Genomic_DNA"/>
</dbReference>
<dbReference type="InterPro" id="IPR035959">
    <property type="entry name" value="RutC-like_sf"/>
</dbReference>
<dbReference type="PANTHER" id="PTHR11803:SF58">
    <property type="entry name" value="PROTEIN HMF1-RELATED"/>
    <property type="match status" value="1"/>
</dbReference>
<dbReference type="RefSeq" id="WP_079649178.1">
    <property type="nucleotide sequence ID" value="NZ_FUYM01000007.1"/>
</dbReference>
<proteinExistence type="inferred from homology"/>
<dbReference type="AlphaFoldDB" id="A0A1T5EMG1"/>
<dbReference type="GO" id="GO:0019239">
    <property type="term" value="F:deaminase activity"/>
    <property type="evidence" value="ECO:0007669"/>
    <property type="project" value="TreeGrafter"/>
</dbReference>
<comment type="similarity">
    <text evidence="1">Belongs to the RutC family.</text>
</comment>
<dbReference type="InterPro" id="IPR006175">
    <property type="entry name" value="YjgF/YER057c/UK114"/>
</dbReference>
<dbReference type="PANTHER" id="PTHR11803">
    <property type="entry name" value="2-IMINOBUTANOATE/2-IMINOPROPANOATE DEAMINASE RIDA"/>
    <property type="match status" value="1"/>
</dbReference>
<evidence type="ECO:0000313" key="3">
    <source>
        <dbReference type="Proteomes" id="UP000189818"/>
    </source>
</evidence>
<dbReference type="Gene3D" id="3.30.1330.40">
    <property type="entry name" value="RutC-like"/>
    <property type="match status" value="1"/>
</dbReference>
<evidence type="ECO:0000313" key="2">
    <source>
        <dbReference type="EMBL" id="SKB85055.1"/>
    </source>
</evidence>
<keyword evidence="3" id="KW-1185">Reference proteome</keyword>
<accession>A0A1T5EMG1</accession>
<dbReference type="Pfam" id="PF01042">
    <property type="entry name" value="Ribonuc_L-PSP"/>
    <property type="match status" value="1"/>
</dbReference>